<dbReference type="InterPro" id="IPR003582">
    <property type="entry name" value="ShKT_dom"/>
</dbReference>
<dbReference type="OrthoDB" id="5877770at2759"/>
<keyword evidence="3" id="KW-0472">Membrane</keyword>
<gene>
    <name evidence="5" type="ORF">MENT_LOCUS18466</name>
</gene>
<name>A0A6V7UX68_MELEN</name>
<feature type="compositionally biased region" description="Basic residues" evidence="2">
    <location>
        <begin position="184"/>
        <end position="195"/>
    </location>
</feature>
<evidence type="ECO:0000259" key="4">
    <source>
        <dbReference type="PROSITE" id="PS51670"/>
    </source>
</evidence>
<feature type="compositionally biased region" description="Basic residues" evidence="2">
    <location>
        <begin position="406"/>
        <end position="418"/>
    </location>
</feature>
<feature type="region of interest" description="Disordered" evidence="2">
    <location>
        <begin position="245"/>
        <end position="622"/>
    </location>
</feature>
<feature type="compositionally biased region" description="Basic residues" evidence="2">
    <location>
        <begin position="337"/>
        <end position="346"/>
    </location>
</feature>
<reference evidence="5 6" key="1">
    <citation type="submission" date="2020-08" db="EMBL/GenBank/DDBJ databases">
        <authorList>
            <person name="Koutsovoulos G."/>
            <person name="Danchin GJ E."/>
        </authorList>
    </citation>
    <scope>NUCLEOTIDE SEQUENCE [LARGE SCALE GENOMIC DNA]</scope>
</reference>
<organism evidence="5 6">
    <name type="scientific">Meloidogyne enterolobii</name>
    <name type="common">Root-knot nematode worm</name>
    <name type="synonym">Meloidogyne mayaguensis</name>
    <dbReference type="NCBI Taxonomy" id="390850"/>
    <lineage>
        <taxon>Eukaryota</taxon>
        <taxon>Metazoa</taxon>
        <taxon>Ecdysozoa</taxon>
        <taxon>Nematoda</taxon>
        <taxon>Chromadorea</taxon>
        <taxon>Rhabditida</taxon>
        <taxon>Tylenchina</taxon>
        <taxon>Tylenchomorpha</taxon>
        <taxon>Tylenchoidea</taxon>
        <taxon>Meloidogynidae</taxon>
        <taxon>Meloidogyninae</taxon>
        <taxon>Meloidogyne</taxon>
    </lineage>
</organism>
<evidence type="ECO:0000313" key="5">
    <source>
        <dbReference type="EMBL" id="CAD2167188.1"/>
    </source>
</evidence>
<dbReference type="PROSITE" id="PS51670">
    <property type="entry name" value="SHKT"/>
    <property type="match status" value="1"/>
</dbReference>
<feature type="domain" description="ShKT" evidence="4">
    <location>
        <begin position="699"/>
        <end position="737"/>
    </location>
</feature>
<evidence type="ECO:0000313" key="6">
    <source>
        <dbReference type="Proteomes" id="UP000580250"/>
    </source>
</evidence>
<feature type="region of interest" description="Disordered" evidence="2">
    <location>
        <begin position="638"/>
        <end position="657"/>
    </location>
</feature>
<feature type="compositionally biased region" description="Basic residues" evidence="2">
    <location>
        <begin position="358"/>
        <end position="375"/>
    </location>
</feature>
<feature type="region of interest" description="Disordered" evidence="2">
    <location>
        <begin position="131"/>
        <end position="223"/>
    </location>
</feature>
<protein>
    <recommendedName>
        <fullName evidence="4">ShKT domain-containing protein</fullName>
    </recommendedName>
</protein>
<dbReference type="AlphaFoldDB" id="A0A6V7UX68"/>
<feature type="compositionally biased region" description="Basic and acidic residues" evidence="2">
    <location>
        <begin position="298"/>
        <end position="336"/>
    </location>
</feature>
<keyword evidence="3" id="KW-1133">Transmembrane helix</keyword>
<evidence type="ECO:0000256" key="3">
    <source>
        <dbReference type="SAM" id="Phobius"/>
    </source>
</evidence>
<dbReference type="Proteomes" id="UP000580250">
    <property type="component" value="Unassembled WGS sequence"/>
</dbReference>
<dbReference type="EMBL" id="CAJEWN010000125">
    <property type="protein sequence ID" value="CAD2167188.1"/>
    <property type="molecule type" value="Genomic_DNA"/>
</dbReference>
<feature type="compositionally biased region" description="Basic and acidic residues" evidence="2">
    <location>
        <begin position="419"/>
        <end position="568"/>
    </location>
</feature>
<evidence type="ECO:0000256" key="2">
    <source>
        <dbReference type="SAM" id="MobiDB-lite"/>
    </source>
</evidence>
<feature type="compositionally biased region" description="Basic and acidic residues" evidence="2">
    <location>
        <begin position="348"/>
        <end position="357"/>
    </location>
</feature>
<feature type="transmembrane region" description="Helical" evidence="3">
    <location>
        <begin position="21"/>
        <end position="40"/>
    </location>
</feature>
<feature type="compositionally biased region" description="Basic and acidic residues" evidence="2">
    <location>
        <begin position="133"/>
        <end position="160"/>
    </location>
</feature>
<comment type="caution">
    <text evidence="1">Lacks conserved residue(s) required for the propagation of feature annotation.</text>
</comment>
<keyword evidence="3" id="KW-0812">Transmembrane</keyword>
<feature type="compositionally biased region" description="Basic and acidic residues" evidence="2">
    <location>
        <begin position="575"/>
        <end position="588"/>
    </location>
</feature>
<feature type="compositionally biased region" description="Basic residues" evidence="2">
    <location>
        <begin position="384"/>
        <end position="398"/>
    </location>
</feature>
<proteinExistence type="predicted"/>
<evidence type="ECO:0000256" key="1">
    <source>
        <dbReference type="PROSITE-ProRule" id="PRU01005"/>
    </source>
</evidence>
<sequence length="741" mass="86360">MQNALFNIQLNYNLILNWQKFLFLIFILLNILIASVDSVASSERSSVERSLPNLTRIRGDIEINQNKSKELKEQEEEDEEDRICKARLESKKRKQQKIKDDHSSEEIGKTKFLKNETEDFVVKKSLKPFSSSKESEKINDEIKEEIITKRPDIEATTLKEEIEEETSTLPDNKEENSENEASTKKPKRKCRKRKEKKEEEEKIEKQRNAEIGGNDNENKILDPNLIEKENNTVLISELAPKINSSVIDNEEESLKNDGRTTAGVEKEEEVINSKTTSSPKGNKYWDFDQIKLPTNTTKNKESSETEEELKQDTEKDAEKEETRIETVKEDVKSLEKRKGKHRKGSRSRSYEVRSGERRHGRKGKKSRERHHHGSRSRSSEEYRRRSKERRHSKEKRRSRSSESRERHRAGKHKGGRRGSRSEEILKRDSKEVVNSKEENLKEIKKENLNKKSVEVKVEKSVERTEKSEEKLEKRKKDESSEKEKIENEEGKKKIVERREEEKEGKLLSEEKKEINTSNEEKKRESENSSETKTKFEKTEETQIDKKEAKESELATDKDISVEKRENIRNKTKAVNCDETRETRNENTKKKNLKTRQNGIKMEELTNNEGKSKRKSTRKNLNNDGKATEFFSAIDDELTENSENKISEDEENTKPVAPKAKPMHLKNKLGLVGTTTEREASPLKTTTAAFQRWTPYIFDCEHEVDDRGELLCTEWARGGFCEINKATKFLFCRKTCLCIGAN</sequence>
<feature type="compositionally biased region" description="Basic and acidic residues" evidence="2">
    <location>
        <begin position="196"/>
        <end position="208"/>
    </location>
</feature>
<comment type="caution">
    <text evidence="5">The sequence shown here is derived from an EMBL/GenBank/DDBJ whole genome shotgun (WGS) entry which is preliminary data.</text>
</comment>
<accession>A0A6V7UX68</accession>